<keyword evidence="4" id="KW-0566">Pantothenate biosynthesis</keyword>
<dbReference type="InterPro" id="IPR013332">
    <property type="entry name" value="KPR_N"/>
</dbReference>
<dbReference type="Pfam" id="PF08546">
    <property type="entry name" value="ApbA_C"/>
    <property type="match status" value="1"/>
</dbReference>
<evidence type="ECO:0000313" key="8">
    <source>
        <dbReference type="Proteomes" id="UP001491552"/>
    </source>
</evidence>
<dbReference type="PANTHER" id="PTHR21708:SF26">
    <property type="entry name" value="2-DEHYDROPANTOATE 2-REDUCTASE"/>
    <property type="match status" value="1"/>
</dbReference>
<dbReference type="RefSeq" id="WP_349135127.1">
    <property type="nucleotide sequence ID" value="NZ_JBBMFF010000158.1"/>
</dbReference>
<reference evidence="7 8" key="1">
    <citation type="submission" date="2024-03" db="EMBL/GenBank/DDBJ databases">
        <title>Human intestinal bacterial collection.</title>
        <authorList>
            <person name="Pauvert C."/>
            <person name="Hitch T.C.A."/>
            <person name="Clavel T."/>
        </authorList>
    </citation>
    <scope>NUCLEOTIDE SEQUENCE [LARGE SCALE GENOMIC DNA]</scope>
    <source>
        <strain evidence="7 8">CLA-AA-H192</strain>
    </source>
</reference>
<evidence type="ECO:0000256" key="2">
    <source>
        <dbReference type="ARBA" id="ARBA00022857"/>
    </source>
</evidence>
<evidence type="ECO:0000259" key="5">
    <source>
        <dbReference type="Pfam" id="PF02558"/>
    </source>
</evidence>
<dbReference type="EMBL" id="JBBMFF010000158">
    <property type="protein sequence ID" value="MEQ2510455.1"/>
    <property type="molecule type" value="Genomic_DNA"/>
</dbReference>
<comment type="function">
    <text evidence="4">Catalyzes the NADPH-dependent reduction of ketopantoate into pantoic acid.</text>
</comment>
<dbReference type="InterPro" id="IPR003710">
    <property type="entry name" value="ApbA"/>
</dbReference>
<dbReference type="InterPro" id="IPR036291">
    <property type="entry name" value="NAD(P)-bd_dom_sf"/>
</dbReference>
<protein>
    <recommendedName>
        <fullName evidence="4">2-dehydropantoate 2-reductase</fullName>
        <ecNumber evidence="4">1.1.1.169</ecNumber>
    </recommendedName>
    <alternativeName>
        <fullName evidence="4">Ketopantoate reductase</fullName>
    </alternativeName>
</protein>
<gene>
    <name evidence="7" type="ORF">WMO66_04195</name>
</gene>
<keyword evidence="3 4" id="KW-0560">Oxidoreductase</keyword>
<dbReference type="InterPro" id="IPR051402">
    <property type="entry name" value="KPR-Related"/>
</dbReference>
<dbReference type="NCBIfam" id="TIGR00745">
    <property type="entry name" value="apbA_panE"/>
    <property type="match status" value="1"/>
</dbReference>
<dbReference type="InterPro" id="IPR008927">
    <property type="entry name" value="6-PGluconate_DH-like_C_sf"/>
</dbReference>
<feature type="domain" description="Ketopantoate reductase C-terminal" evidence="6">
    <location>
        <begin position="180"/>
        <end position="304"/>
    </location>
</feature>
<feature type="domain" description="Ketopantoate reductase N-terminal" evidence="5">
    <location>
        <begin position="7"/>
        <end position="135"/>
    </location>
</feature>
<dbReference type="PANTHER" id="PTHR21708">
    <property type="entry name" value="PROBABLE 2-DEHYDROPANTOATE 2-REDUCTASE"/>
    <property type="match status" value="1"/>
</dbReference>
<comment type="similarity">
    <text evidence="1 4">Belongs to the ketopantoate reductase family.</text>
</comment>
<dbReference type="GO" id="GO:0008677">
    <property type="term" value="F:2-dehydropantoate 2-reductase activity"/>
    <property type="evidence" value="ECO:0007669"/>
    <property type="project" value="UniProtKB-EC"/>
</dbReference>
<evidence type="ECO:0000256" key="1">
    <source>
        <dbReference type="ARBA" id="ARBA00007870"/>
    </source>
</evidence>
<dbReference type="SUPFAM" id="SSF48179">
    <property type="entry name" value="6-phosphogluconate dehydrogenase C-terminal domain-like"/>
    <property type="match status" value="1"/>
</dbReference>
<dbReference type="Gene3D" id="1.10.1040.10">
    <property type="entry name" value="N-(1-d-carboxylethyl)-l-norvaline Dehydrogenase, domain 2"/>
    <property type="match status" value="1"/>
</dbReference>
<dbReference type="Pfam" id="PF02558">
    <property type="entry name" value="ApbA"/>
    <property type="match status" value="1"/>
</dbReference>
<dbReference type="SUPFAM" id="SSF51735">
    <property type="entry name" value="NAD(P)-binding Rossmann-fold domains"/>
    <property type="match status" value="1"/>
</dbReference>
<evidence type="ECO:0000256" key="3">
    <source>
        <dbReference type="ARBA" id="ARBA00023002"/>
    </source>
</evidence>
<evidence type="ECO:0000259" key="6">
    <source>
        <dbReference type="Pfam" id="PF08546"/>
    </source>
</evidence>
<comment type="pathway">
    <text evidence="4">Cofactor biosynthesis; (R)-pantothenate biosynthesis; (R)-pantoate from 3-methyl-2-oxobutanoate: step 2/2.</text>
</comment>
<accession>A0ABV1G4W4</accession>
<dbReference type="EC" id="1.1.1.169" evidence="4"/>
<sequence>MKEIKTVALVGLGAIGAYFADRLQPVLGDDLRVIAGGARAERIRREGLVINGKQEYYHVVEPGEGEPADLVIFATKMSGLQQAIEDVRAQIGPETLILSPLNGVESEEVVAKTYGWENIVYSLMRISSVKVGNTVSFDPNAAFYVEYGEKKNDPANLSERVLRLKALFDGAGIRYQIRPDMLLAIWEKFACNVSENQVAAVLDLPYGAWGSCEDAEALRIMVAAEVIEIAQKKGIPIETNYARDHLDVIKAVPPRNKPSTLQDILAGRKTEVDIFAGAVIRLGKEYGVPTPYNEFLYHAIRVLEAKNAGTVEGV</sequence>
<evidence type="ECO:0000313" key="7">
    <source>
        <dbReference type="EMBL" id="MEQ2510455.1"/>
    </source>
</evidence>
<dbReference type="InterPro" id="IPR013752">
    <property type="entry name" value="KPA_reductase"/>
</dbReference>
<dbReference type="Proteomes" id="UP001491552">
    <property type="component" value="Unassembled WGS sequence"/>
</dbReference>
<dbReference type="InterPro" id="IPR013328">
    <property type="entry name" value="6PGD_dom2"/>
</dbReference>
<comment type="catalytic activity">
    <reaction evidence="4">
        <text>(R)-pantoate + NADP(+) = 2-dehydropantoate + NADPH + H(+)</text>
        <dbReference type="Rhea" id="RHEA:16233"/>
        <dbReference type="ChEBI" id="CHEBI:11561"/>
        <dbReference type="ChEBI" id="CHEBI:15378"/>
        <dbReference type="ChEBI" id="CHEBI:15980"/>
        <dbReference type="ChEBI" id="CHEBI:57783"/>
        <dbReference type="ChEBI" id="CHEBI:58349"/>
        <dbReference type="EC" id="1.1.1.169"/>
    </reaction>
</comment>
<keyword evidence="8" id="KW-1185">Reference proteome</keyword>
<proteinExistence type="inferred from homology"/>
<dbReference type="Gene3D" id="3.40.50.720">
    <property type="entry name" value="NAD(P)-binding Rossmann-like Domain"/>
    <property type="match status" value="1"/>
</dbReference>
<evidence type="ECO:0000256" key="4">
    <source>
        <dbReference type="RuleBase" id="RU362068"/>
    </source>
</evidence>
<organism evidence="7 8">
    <name type="scientific">Faecousia intestinalis</name>
    <dbReference type="NCBI Taxonomy" id="3133167"/>
    <lineage>
        <taxon>Bacteria</taxon>
        <taxon>Bacillati</taxon>
        <taxon>Bacillota</taxon>
        <taxon>Clostridia</taxon>
        <taxon>Eubacteriales</taxon>
        <taxon>Oscillospiraceae</taxon>
        <taxon>Faecousia</taxon>
    </lineage>
</organism>
<keyword evidence="2 4" id="KW-0521">NADP</keyword>
<name>A0ABV1G4W4_9FIRM</name>
<comment type="caution">
    <text evidence="7">The sequence shown here is derived from an EMBL/GenBank/DDBJ whole genome shotgun (WGS) entry which is preliminary data.</text>
</comment>